<name>A0A7U0RQU4_SERPR</name>
<dbReference type="InterPro" id="IPR036291">
    <property type="entry name" value="NAD(P)-bd_dom_sf"/>
</dbReference>
<dbReference type="PROSITE" id="PS00061">
    <property type="entry name" value="ADH_SHORT"/>
    <property type="match status" value="1"/>
</dbReference>
<protein>
    <submittedName>
        <fullName evidence="5">SDR family oxidoreductase</fullName>
    </submittedName>
</protein>
<comment type="similarity">
    <text evidence="1 3">Belongs to the short-chain dehydrogenases/reductases (SDR) family.</text>
</comment>
<accession>A0A7U0RQU4</accession>
<dbReference type="PRINTS" id="PR00081">
    <property type="entry name" value="GDHRDH"/>
</dbReference>
<dbReference type="Proteomes" id="UP000596176">
    <property type="component" value="Chromosome"/>
</dbReference>
<evidence type="ECO:0000256" key="2">
    <source>
        <dbReference type="ARBA" id="ARBA00023002"/>
    </source>
</evidence>
<evidence type="ECO:0000259" key="4">
    <source>
        <dbReference type="SMART" id="SM00822"/>
    </source>
</evidence>
<proteinExistence type="inferred from homology"/>
<dbReference type="SMART" id="SM00822">
    <property type="entry name" value="PKS_KR"/>
    <property type="match status" value="1"/>
</dbReference>
<dbReference type="Gene3D" id="3.40.50.720">
    <property type="entry name" value="NAD(P)-binding Rossmann-like Domain"/>
    <property type="match status" value="1"/>
</dbReference>
<dbReference type="InterPro" id="IPR057326">
    <property type="entry name" value="KR_dom"/>
</dbReference>
<feature type="domain" description="Ketoreductase" evidence="4">
    <location>
        <begin position="4"/>
        <end position="183"/>
    </location>
</feature>
<evidence type="ECO:0000256" key="1">
    <source>
        <dbReference type="ARBA" id="ARBA00006484"/>
    </source>
</evidence>
<reference evidence="5 6" key="1">
    <citation type="submission" date="2021-01" db="EMBL/GenBank/DDBJ databases">
        <title>Chromosome sequence of Serratia proteamaculans strain 94 rif-r, isolated from spoiled beef.</title>
        <authorList>
            <person name="Zaytseva Y.V."/>
            <person name="Iablokov S.N."/>
            <person name="Klyukina A."/>
        </authorList>
    </citation>
    <scope>NUCLEOTIDE SEQUENCE [LARGE SCALE GENOMIC DNA]</scope>
    <source>
        <strain evidence="5 6">94 rif-r</strain>
    </source>
</reference>
<sequence>MVNKTILVTGAGSGFGREVSLALAARGHKVIAGVQLTPQVTQLLEAAKQRGVTLQVEKLDILDPRDREYAWKWNIDVLFNNAGIAEAGAVAEMPIDVLRSQFETNVFSSMALTQGFIKQMVGRKSGKIVFVSSVAGLLTGAFTGAYCASKHALEAIAESLRMELADFGVKVATVNPGPYLTGFNDRMMESFRVWYDPKVNFIDHSKLKFPFDQFDPQEMVDKMVSVIEEENGLFRNLLPESFIEVVKNDQRDGWTRKQ</sequence>
<dbReference type="InterPro" id="IPR020904">
    <property type="entry name" value="Sc_DH/Rdtase_CS"/>
</dbReference>
<dbReference type="SUPFAM" id="SSF51735">
    <property type="entry name" value="NAD(P)-binding Rossmann-fold domains"/>
    <property type="match status" value="1"/>
</dbReference>
<dbReference type="EMBL" id="CP068391">
    <property type="protein sequence ID" value="QQX56056.1"/>
    <property type="molecule type" value="Genomic_DNA"/>
</dbReference>
<dbReference type="PRINTS" id="PR00080">
    <property type="entry name" value="SDRFAMILY"/>
</dbReference>
<dbReference type="PANTHER" id="PTHR42901:SF1">
    <property type="entry name" value="ALCOHOL DEHYDROGENASE"/>
    <property type="match status" value="1"/>
</dbReference>
<dbReference type="PANTHER" id="PTHR42901">
    <property type="entry name" value="ALCOHOL DEHYDROGENASE"/>
    <property type="match status" value="1"/>
</dbReference>
<dbReference type="AlphaFoldDB" id="A0A7U0RQU4"/>
<keyword evidence="2" id="KW-0560">Oxidoreductase</keyword>
<dbReference type="CDD" id="cd05374">
    <property type="entry name" value="17beta-HSD-like_SDR_c"/>
    <property type="match status" value="1"/>
</dbReference>
<evidence type="ECO:0000256" key="3">
    <source>
        <dbReference type="RuleBase" id="RU000363"/>
    </source>
</evidence>
<dbReference type="InterPro" id="IPR002347">
    <property type="entry name" value="SDR_fam"/>
</dbReference>
<evidence type="ECO:0000313" key="5">
    <source>
        <dbReference type="EMBL" id="QQX56056.1"/>
    </source>
</evidence>
<organism evidence="5 6">
    <name type="scientific">Serratia proteamaculans</name>
    <dbReference type="NCBI Taxonomy" id="28151"/>
    <lineage>
        <taxon>Bacteria</taxon>
        <taxon>Pseudomonadati</taxon>
        <taxon>Pseudomonadota</taxon>
        <taxon>Gammaproteobacteria</taxon>
        <taxon>Enterobacterales</taxon>
        <taxon>Yersiniaceae</taxon>
        <taxon>Serratia</taxon>
    </lineage>
</organism>
<dbReference type="GO" id="GO:0016491">
    <property type="term" value="F:oxidoreductase activity"/>
    <property type="evidence" value="ECO:0007669"/>
    <property type="project" value="UniProtKB-KW"/>
</dbReference>
<dbReference type="Pfam" id="PF00106">
    <property type="entry name" value="adh_short"/>
    <property type="match status" value="1"/>
</dbReference>
<gene>
    <name evidence="5" type="ORF">JKX24_22750</name>
</gene>
<dbReference type="NCBIfam" id="NF006776">
    <property type="entry name" value="PRK09291.1"/>
    <property type="match status" value="1"/>
</dbReference>
<evidence type="ECO:0000313" key="6">
    <source>
        <dbReference type="Proteomes" id="UP000596176"/>
    </source>
</evidence>